<protein>
    <submittedName>
        <fullName evidence="2">Uncharacterized protein</fullName>
    </submittedName>
</protein>
<feature type="compositionally biased region" description="Basic residues" evidence="1">
    <location>
        <begin position="160"/>
        <end position="171"/>
    </location>
</feature>
<name>A0A514CSY6_9CAUD</name>
<proteinExistence type="predicted"/>
<evidence type="ECO:0000256" key="1">
    <source>
        <dbReference type="SAM" id="MobiDB-lite"/>
    </source>
</evidence>
<keyword evidence="3" id="KW-1185">Reference proteome</keyword>
<dbReference type="EMBL" id="MN094788">
    <property type="protein sequence ID" value="QDH83599.1"/>
    <property type="molecule type" value="Genomic_DNA"/>
</dbReference>
<organism evidence="2 3">
    <name type="scientific">Achromobacter phage Motura</name>
    <dbReference type="NCBI Taxonomy" id="2591403"/>
    <lineage>
        <taxon>Viruses</taxon>
        <taxon>Duplodnaviria</taxon>
        <taxon>Heunggongvirae</taxon>
        <taxon>Uroviricota</taxon>
        <taxon>Caudoviricetes</taxon>
        <taxon>Moturavirus</taxon>
        <taxon>Moturavirus motura</taxon>
    </lineage>
</organism>
<dbReference type="RefSeq" id="YP_009903798.1">
    <property type="nucleotide sequence ID" value="NC_049849.1"/>
</dbReference>
<dbReference type="KEGG" id="vg:56136074"/>
<evidence type="ECO:0000313" key="2">
    <source>
        <dbReference type="EMBL" id="QDH83599.1"/>
    </source>
</evidence>
<feature type="compositionally biased region" description="Acidic residues" evidence="1">
    <location>
        <begin position="94"/>
        <end position="151"/>
    </location>
</feature>
<accession>A0A514CSY6</accession>
<dbReference type="GeneID" id="56136074"/>
<sequence length="190" mass="20603">MANQGSKMKRHLRALDGMLLAAAHYQNGNHKESAKCFAAAMAESDVEATIMTLEKNLRAAFEHTPEAKALRAKAVKAAKAKAIKASKRLKAEAELEVEDEELEGDMEDEGAAEDLEDIEAAFDNEDDTEDDEPAEEDEDDEPEDDEDEDDAPAPVTARRAAGKKVAAKKTVKASAPSFAKLLASFAEKQK</sequence>
<reference evidence="2 3" key="1">
    <citation type="submission" date="2019-06" db="EMBL/GenBank/DDBJ databases">
        <authorList>
            <person name="Kincaid V.D."/>
            <person name="Fuller A."/>
            <person name="Hodges K."/>
            <person name="Bansal M."/>
            <person name="Essig J."/>
            <person name="Johnson A."/>
        </authorList>
    </citation>
    <scope>NUCLEOTIDE SEQUENCE [LARGE SCALE GENOMIC DNA]</scope>
</reference>
<feature type="region of interest" description="Disordered" evidence="1">
    <location>
        <begin position="86"/>
        <end position="173"/>
    </location>
</feature>
<dbReference type="Proteomes" id="UP000320799">
    <property type="component" value="Segment"/>
</dbReference>
<evidence type="ECO:0000313" key="3">
    <source>
        <dbReference type="Proteomes" id="UP000320799"/>
    </source>
</evidence>